<accession>A0A939FKE7</accession>
<keyword evidence="2" id="KW-1133">Transmembrane helix</keyword>
<dbReference type="EMBL" id="JAFMOF010000001">
    <property type="protein sequence ID" value="MBO0652371.1"/>
    <property type="molecule type" value="Genomic_DNA"/>
</dbReference>
<evidence type="ECO:0000256" key="2">
    <source>
        <dbReference type="SAM" id="Phobius"/>
    </source>
</evidence>
<gene>
    <name evidence="3" type="ORF">J1792_06085</name>
</gene>
<comment type="caution">
    <text evidence="3">The sequence shown here is derived from an EMBL/GenBank/DDBJ whole genome shotgun (WGS) entry which is preliminary data.</text>
</comment>
<protein>
    <submittedName>
        <fullName evidence="3">Uncharacterized protein</fullName>
    </submittedName>
</protein>
<feature type="region of interest" description="Disordered" evidence="1">
    <location>
        <begin position="1"/>
        <end position="67"/>
    </location>
</feature>
<keyword evidence="2" id="KW-0472">Membrane</keyword>
<evidence type="ECO:0000313" key="4">
    <source>
        <dbReference type="Proteomes" id="UP000664781"/>
    </source>
</evidence>
<dbReference type="RefSeq" id="WP_207246754.1">
    <property type="nucleotide sequence ID" value="NZ_JAFMOF010000001.1"/>
</dbReference>
<feature type="compositionally biased region" description="Pro residues" evidence="1">
    <location>
        <begin position="1"/>
        <end position="11"/>
    </location>
</feature>
<evidence type="ECO:0000313" key="3">
    <source>
        <dbReference type="EMBL" id="MBO0652371.1"/>
    </source>
</evidence>
<feature type="transmembrane region" description="Helical" evidence="2">
    <location>
        <begin position="75"/>
        <end position="95"/>
    </location>
</feature>
<dbReference type="AlphaFoldDB" id="A0A939FKE7"/>
<dbReference type="SUPFAM" id="SSF81995">
    <property type="entry name" value="beta-sandwich domain of Sec23/24"/>
    <property type="match status" value="1"/>
</dbReference>
<name>A0A939FKE7_9ACTN</name>
<keyword evidence="2" id="KW-0812">Transmembrane</keyword>
<reference evidence="3" key="1">
    <citation type="submission" date="2021-03" db="EMBL/GenBank/DDBJ databases">
        <title>Streptomyces strains.</title>
        <authorList>
            <person name="Lund M.B."/>
            <person name="Toerring T."/>
        </authorList>
    </citation>
    <scope>NUCLEOTIDE SEQUENCE</scope>
    <source>
        <strain evidence="3">JCM 4242</strain>
    </source>
</reference>
<keyword evidence="4" id="KW-1185">Reference proteome</keyword>
<organism evidence="3 4">
    <name type="scientific">Streptomyces triculaminicus</name>
    <dbReference type="NCBI Taxonomy" id="2816232"/>
    <lineage>
        <taxon>Bacteria</taxon>
        <taxon>Bacillati</taxon>
        <taxon>Actinomycetota</taxon>
        <taxon>Actinomycetes</taxon>
        <taxon>Kitasatosporales</taxon>
        <taxon>Streptomycetaceae</taxon>
        <taxon>Streptomyces</taxon>
    </lineage>
</organism>
<sequence>MTTPPPQPYPHAPQGGHPYGQQPPAPYGQQPGPYGQQPPMPPYGQAPAAPYGQPGGFPGAPVPPPARPKRSVIKILRNIVLPILGLIVAGAAWLFGKDDVKTLSVGQCLENTGSSYKPNIEQRDCSASNATHKVLKKVKGTSSAYTACENVEGTVAAVTWKERSDSFVLCLAKNK</sequence>
<dbReference type="Proteomes" id="UP000664781">
    <property type="component" value="Unassembled WGS sequence"/>
</dbReference>
<proteinExistence type="predicted"/>
<evidence type="ECO:0000256" key="1">
    <source>
        <dbReference type="SAM" id="MobiDB-lite"/>
    </source>
</evidence>